<evidence type="ECO:0000313" key="1">
    <source>
        <dbReference type="EMBL" id="GAA2497984.1"/>
    </source>
</evidence>
<dbReference type="RefSeq" id="WP_344361622.1">
    <property type="nucleotide sequence ID" value="NZ_BAAASR010000018.1"/>
</dbReference>
<comment type="caution">
    <text evidence="1">The sequence shown here is derived from an EMBL/GenBank/DDBJ whole genome shotgun (WGS) entry which is preliminary data.</text>
</comment>
<reference evidence="2" key="1">
    <citation type="journal article" date="2019" name="Int. J. Syst. Evol. Microbiol.">
        <title>The Global Catalogue of Microorganisms (GCM) 10K type strain sequencing project: providing services to taxonomists for standard genome sequencing and annotation.</title>
        <authorList>
            <consortium name="The Broad Institute Genomics Platform"/>
            <consortium name="The Broad Institute Genome Sequencing Center for Infectious Disease"/>
            <person name="Wu L."/>
            <person name="Ma J."/>
        </authorList>
    </citation>
    <scope>NUCLEOTIDE SEQUENCE [LARGE SCALE GENOMIC DNA]</scope>
    <source>
        <strain evidence="2">JCM 5062</strain>
    </source>
</reference>
<proteinExistence type="predicted"/>
<protein>
    <submittedName>
        <fullName evidence="1">Uncharacterized protein</fullName>
    </submittedName>
</protein>
<accession>A0ABP5ZH32</accession>
<gene>
    <name evidence="1" type="ORF">GCM10010393_32720</name>
</gene>
<dbReference type="EMBL" id="BAAASR010000018">
    <property type="protein sequence ID" value="GAA2497984.1"/>
    <property type="molecule type" value="Genomic_DNA"/>
</dbReference>
<keyword evidence="2" id="KW-1185">Reference proteome</keyword>
<sequence length="405" mass="42767">MVIDREDTAGTALLLAAAPVGKGRLIDAVGVLPALAAVPPGALTGTASATLVELADPLDPQAVLTRLRAAVATPGPLSLYIAGQLHLDHRQCLPHLALARTSPSTLRYTALPWHWIAGELKLRRPGTTTVVVDLVADDPTWRRLVTDRGLLALCHGVGVYGRVAPPPGRRTIASPDYLKACAAIWRSGARPPLAALHEQVVAQTAPQSGAALGALVFAAGFPSPAPASAPSAYVPATPPAPPEPTHVSVPAVPPARQETGTDPLPSILAAAESGRHGEAGAAAAAWEQHAHRTHGSGSPQAIHWLEVRADLARLAGDPAASCRLWLVAAEARLTRRQALDDPEVEGAVDRAHHQWEQLRDPEAARALAPALIALRRRVPGRQRGALEVLQRRLERWHDTPENVMR</sequence>
<name>A0ABP5ZH32_9ACTN</name>
<evidence type="ECO:0000313" key="2">
    <source>
        <dbReference type="Proteomes" id="UP001499942"/>
    </source>
</evidence>
<dbReference type="Proteomes" id="UP001499942">
    <property type="component" value="Unassembled WGS sequence"/>
</dbReference>
<organism evidence="1 2">
    <name type="scientific">Streptomyces gobitricini</name>
    <dbReference type="NCBI Taxonomy" id="68211"/>
    <lineage>
        <taxon>Bacteria</taxon>
        <taxon>Bacillati</taxon>
        <taxon>Actinomycetota</taxon>
        <taxon>Actinomycetes</taxon>
        <taxon>Kitasatosporales</taxon>
        <taxon>Streptomycetaceae</taxon>
        <taxon>Streptomyces</taxon>
    </lineage>
</organism>